<evidence type="ECO:0000313" key="14">
    <source>
        <dbReference type="Proteomes" id="UP000006055"/>
    </source>
</evidence>
<comment type="subunit">
    <text evidence="3 10">Monomer.</text>
</comment>
<dbReference type="GO" id="GO:0005524">
    <property type="term" value="F:ATP binding"/>
    <property type="evidence" value="ECO:0007669"/>
    <property type="project" value="UniProtKB-UniRule"/>
</dbReference>
<dbReference type="InterPro" id="IPR045462">
    <property type="entry name" value="aa-tRNA-synth_I_cd-bd"/>
</dbReference>
<dbReference type="PROSITE" id="PS00178">
    <property type="entry name" value="AA_TRNA_LIGASE_I"/>
    <property type="match status" value="1"/>
</dbReference>
<evidence type="ECO:0000256" key="1">
    <source>
        <dbReference type="ARBA" id="ARBA00004496"/>
    </source>
</evidence>
<dbReference type="GO" id="GO:0000049">
    <property type="term" value="F:tRNA binding"/>
    <property type="evidence" value="ECO:0007669"/>
    <property type="project" value="InterPro"/>
</dbReference>
<dbReference type="PANTHER" id="PTHR43311">
    <property type="entry name" value="GLUTAMATE--TRNA LIGASE"/>
    <property type="match status" value="1"/>
</dbReference>
<dbReference type="KEGG" id="dti:Desti_4874"/>
<dbReference type="Gene3D" id="3.40.50.620">
    <property type="entry name" value="HUPs"/>
    <property type="match status" value="1"/>
</dbReference>
<organism evidence="13 14">
    <name type="scientific">Desulfomonile tiedjei (strain ATCC 49306 / DSM 6799 / DCB-1)</name>
    <dbReference type="NCBI Taxonomy" id="706587"/>
    <lineage>
        <taxon>Bacteria</taxon>
        <taxon>Pseudomonadati</taxon>
        <taxon>Thermodesulfobacteriota</taxon>
        <taxon>Desulfomonilia</taxon>
        <taxon>Desulfomonilales</taxon>
        <taxon>Desulfomonilaceae</taxon>
        <taxon>Desulfomonile</taxon>
    </lineage>
</organism>
<dbReference type="HAMAP" id="MF_00022">
    <property type="entry name" value="Glu_tRNA_synth_type1"/>
    <property type="match status" value="1"/>
</dbReference>
<sequence length="503" mass="57629">MNESRSTTDQVRVRFAPSPTGYLHLGGARTALYNWLWAKKTGGVFILRIEDTDTERSTQESVQEIFDGLTWLGLDWNEGPFFQTHNFSKHVEAAHKLLESGHAYRCFCTKEELDAQRNDAEARKVAFMYDGRCKRLTPEEIDSRVSQGMPYVIRFRVPRDPSAIVAFQDFVYGRIEKRGQDLEDFVILRSDGRPLYILSNAVDDALDRITHVIRGADHLANTPKQVLIYRALGIEPPAFAHIPLTLDNKKAKLSKRSHGEVVTVSYYRKQGFLPWALCNFMALLGWSPGDGREFFSPEEMIETFELSKINRSNSTFNYVPGDPRNWTDPKAIHFNATYIRTLPLQELIPYVKQELVEAGLWHDSFENSDKQWFENTVDLIRARYLTLKDFSTRGRCYFADEFEFDEAAVKKNLGKDPQLAEYLPEMASLIEKLQTYDTHSVEDVFRSYSEQKNVKAGLLINAARTAVSGTSVGPGLFEMLEAIGKDRVVDRLKNAVHRIPYQQ</sequence>
<dbReference type="InterPro" id="IPR001412">
    <property type="entry name" value="aa-tRNA-synth_I_CS"/>
</dbReference>
<dbReference type="InterPro" id="IPR004527">
    <property type="entry name" value="Glu-tRNA-ligase_bac/mito"/>
</dbReference>
<proteinExistence type="inferred from homology"/>
<accession>I4CD47</accession>
<dbReference type="InterPro" id="IPR008925">
    <property type="entry name" value="aa_tRNA-synth_I_cd-bd_sf"/>
</dbReference>
<dbReference type="AlphaFoldDB" id="I4CD47"/>
<dbReference type="InterPro" id="IPR033910">
    <property type="entry name" value="GluRS_core"/>
</dbReference>
<dbReference type="PRINTS" id="PR00987">
    <property type="entry name" value="TRNASYNTHGLU"/>
</dbReference>
<keyword evidence="6 10" id="KW-0547">Nucleotide-binding</keyword>
<comment type="similarity">
    <text evidence="2 10">Belongs to the class-I aminoacyl-tRNA synthetase family. Glutamate--tRNA ligase type 1 subfamily.</text>
</comment>
<dbReference type="InterPro" id="IPR020751">
    <property type="entry name" value="aa-tRNA-synth_I_codon-bd_sub2"/>
</dbReference>
<dbReference type="RefSeq" id="WP_014812595.1">
    <property type="nucleotide sequence ID" value="NC_018025.1"/>
</dbReference>
<dbReference type="InterPro" id="IPR020058">
    <property type="entry name" value="Glu/Gln-tRNA-synth_Ib_cat-dom"/>
</dbReference>
<protein>
    <recommendedName>
        <fullName evidence="10">Glutamate--tRNA ligase</fullName>
        <ecNumber evidence="10">6.1.1.17</ecNumber>
    </recommendedName>
    <alternativeName>
        <fullName evidence="10">Glutamyl-tRNA synthetase</fullName>
        <shortName evidence="10">GluRS</shortName>
    </alternativeName>
</protein>
<dbReference type="Proteomes" id="UP000006055">
    <property type="component" value="Chromosome"/>
</dbReference>
<evidence type="ECO:0000256" key="3">
    <source>
        <dbReference type="ARBA" id="ARBA00011245"/>
    </source>
</evidence>
<evidence type="ECO:0000256" key="5">
    <source>
        <dbReference type="ARBA" id="ARBA00022598"/>
    </source>
</evidence>
<dbReference type="EC" id="6.1.1.17" evidence="10"/>
<dbReference type="STRING" id="706587.Desti_4874"/>
<comment type="catalytic activity">
    <reaction evidence="10">
        <text>tRNA(Glu) + L-glutamate + ATP = L-glutamyl-tRNA(Glu) + AMP + diphosphate</text>
        <dbReference type="Rhea" id="RHEA:23540"/>
        <dbReference type="Rhea" id="RHEA-COMP:9663"/>
        <dbReference type="Rhea" id="RHEA-COMP:9680"/>
        <dbReference type="ChEBI" id="CHEBI:29985"/>
        <dbReference type="ChEBI" id="CHEBI:30616"/>
        <dbReference type="ChEBI" id="CHEBI:33019"/>
        <dbReference type="ChEBI" id="CHEBI:78442"/>
        <dbReference type="ChEBI" id="CHEBI:78520"/>
        <dbReference type="ChEBI" id="CHEBI:456215"/>
        <dbReference type="EC" id="6.1.1.17"/>
    </reaction>
</comment>
<dbReference type="PANTHER" id="PTHR43311:SF2">
    <property type="entry name" value="GLUTAMATE--TRNA LIGASE, MITOCHONDRIAL-RELATED"/>
    <property type="match status" value="1"/>
</dbReference>
<evidence type="ECO:0000256" key="9">
    <source>
        <dbReference type="ARBA" id="ARBA00023146"/>
    </source>
</evidence>
<dbReference type="SUPFAM" id="SSF52374">
    <property type="entry name" value="Nucleotidylyl transferase"/>
    <property type="match status" value="1"/>
</dbReference>
<keyword evidence="4 10" id="KW-0963">Cytoplasm</keyword>
<keyword evidence="7 10" id="KW-0067">ATP-binding</keyword>
<evidence type="ECO:0000256" key="8">
    <source>
        <dbReference type="ARBA" id="ARBA00022917"/>
    </source>
</evidence>
<feature type="binding site" evidence="10">
    <location>
        <position position="255"/>
    </location>
    <ligand>
        <name>ATP</name>
        <dbReference type="ChEBI" id="CHEBI:30616"/>
    </ligand>
</feature>
<dbReference type="OrthoDB" id="9807503at2"/>
<dbReference type="GO" id="GO:0006424">
    <property type="term" value="P:glutamyl-tRNA aminoacylation"/>
    <property type="evidence" value="ECO:0007669"/>
    <property type="project" value="UniProtKB-UniRule"/>
</dbReference>
<evidence type="ECO:0000256" key="6">
    <source>
        <dbReference type="ARBA" id="ARBA00022741"/>
    </source>
</evidence>
<comment type="subcellular location">
    <subcellularLocation>
        <location evidence="1 10">Cytoplasm</location>
    </subcellularLocation>
</comment>
<keyword evidence="9 10" id="KW-0030">Aminoacyl-tRNA synthetase</keyword>
<evidence type="ECO:0000259" key="12">
    <source>
        <dbReference type="Pfam" id="PF19269"/>
    </source>
</evidence>
<dbReference type="GO" id="GO:0005829">
    <property type="term" value="C:cytosol"/>
    <property type="evidence" value="ECO:0007669"/>
    <property type="project" value="TreeGrafter"/>
</dbReference>
<dbReference type="EMBL" id="CP003360">
    <property type="protein sequence ID" value="AFM27488.1"/>
    <property type="molecule type" value="Genomic_DNA"/>
</dbReference>
<evidence type="ECO:0000256" key="10">
    <source>
        <dbReference type="HAMAP-Rule" id="MF_00022"/>
    </source>
</evidence>
<dbReference type="InterPro" id="IPR014729">
    <property type="entry name" value="Rossmann-like_a/b/a_fold"/>
</dbReference>
<dbReference type="GO" id="GO:0004818">
    <property type="term" value="F:glutamate-tRNA ligase activity"/>
    <property type="evidence" value="ECO:0007669"/>
    <property type="project" value="UniProtKB-UniRule"/>
</dbReference>
<dbReference type="PATRIC" id="fig|706587.4.peg.5518"/>
<keyword evidence="5 10" id="KW-0436">Ligase</keyword>
<feature type="domain" description="Aminoacyl-tRNA synthetase class I anticodon-binding" evidence="12">
    <location>
        <begin position="355"/>
        <end position="495"/>
    </location>
</feature>
<evidence type="ECO:0000313" key="13">
    <source>
        <dbReference type="EMBL" id="AFM27488.1"/>
    </source>
</evidence>
<evidence type="ECO:0000256" key="7">
    <source>
        <dbReference type="ARBA" id="ARBA00022840"/>
    </source>
</evidence>
<dbReference type="Pfam" id="PF00749">
    <property type="entry name" value="tRNA-synt_1c"/>
    <property type="match status" value="1"/>
</dbReference>
<feature type="short sequence motif" description="'HIGH' region" evidence="10">
    <location>
        <begin position="17"/>
        <end position="27"/>
    </location>
</feature>
<dbReference type="InterPro" id="IPR049940">
    <property type="entry name" value="GluQ/Sye"/>
</dbReference>
<dbReference type="Gene3D" id="1.10.10.350">
    <property type="match status" value="1"/>
</dbReference>
<keyword evidence="8 10" id="KW-0648">Protein biosynthesis</keyword>
<dbReference type="NCBIfam" id="TIGR00464">
    <property type="entry name" value="gltX_bact"/>
    <property type="match status" value="1"/>
</dbReference>
<dbReference type="SUPFAM" id="SSF48163">
    <property type="entry name" value="An anticodon-binding domain of class I aminoacyl-tRNA synthetases"/>
    <property type="match status" value="1"/>
</dbReference>
<name>I4CD47_DESTA</name>
<evidence type="ECO:0000256" key="2">
    <source>
        <dbReference type="ARBA" id="ARBA00007894"/>
    </source>
</evidence>
<dbReference type="eggNOG" id="COG0008">
    <property type="taxonomic scope" value="Bacteria"/>
</dbReference>
<reference evidence="14" key="1">
    <citation type="submission" date="2012-06" db="EMBL/GenBank/DDBJ databases">
        <title>Complete sequence of chromosome of Desulfomonile tiedjei DSM 6799.</title>
        <authorList>
            <person name="Lucas S."/>
            <person name="Copeland A."/>
            <person name="Lapidus A."/>
            <person name="Glavina del Rio T."/>
            <person name="Dalin E."/>
            <person name="Tice H."/>
            <person name="Bruce D."/>
            <person name="Goodwin L."/>
            <person name="Pitluck S."/>
            <person name="Peters L."/>
            <person name="Ovchinnikova G."/>
            <person name="Zeytun A."/>
            <person name="Lu M."/>
            <person name="Kyrpides N."/>
            <person name="Mavromatis K."/>
            <person name="Ivanova N."/>
            <person name="Brettin T."/>
            <person name="Detter J.C."/>
            <person name="Han C."/>
            <person name="Larimer F."/>
            <person name="Land M."/>
            <person name="Hauser L."/>
            <person name="Markowitz V."/>
            <person name="Cheng J.-F."/>
            <person name="Hugenholtz P."/>
            <person name="Woyke T."/>
            <person name="Wu D."/>
            <person name="Spring S."/>
            <person name="Schroeder M."/>
            <person name="Brambilla E."/>
            <person name="Klenk H.-P."/>
            <person name="Eisen J.A."/>
        </authorList>
    </citation>
    <scope>NUCLEOTIDE SEQUENCE [LARGE SCALE GENOMIC DNA]</scope>
    <source>
        <strain evidence="14">ATCC 49306 / DSM 6799 / DCB-1</strain>
    </source>
</reference>
<evidence type="ECO:0000256" key="4">
    <source>
        <dbReference type="ARBA" id="ARBA00022490"/>
    </source>
</evidence>
<comment type="caution">
    <text evidence="10">Lacks conserved residue(s) required for the propagation of feature annotation.</text>
</comment>
<feature type="domain" description="Glutamyl/glutaminyl-tRNA synthetase class Ib catalytic" evidence="11">
    <location>
        <begin position="10"/>
        <end position="317"/>
    </location>
</feature>
<dbReference type="GO" id="GO:0008270">
    <property type="term" value="F:zinc ion binding"/>
    <property type="evidence" value="ECO:0007669"/>
    <property type="project" value="InterPro"/>
</dbReference>
<keyword evidence="14" id="KW-1185">Reference proteome</keyword>
<comment type="function">
    <text evidence="10">Catalyzes the attachment of glutamate to tRNA(Glu) in a two-step reaction: glutamate is first activated by ATP to form Glu-AMP and then transferred to the acceptor end of tRNA(Glu).</text>
</comment>
<dbReference type="CDD" id="cd00808">
    <property type="entry name" value="GluRS_core"/>
    <property type="match status" value="1"/>
</dbReference>
<dbReference type="Pfam" id="PF19269">
    <property type="entry name" value="Anticodon_2"/>
    <property type="match status" value="1"/>
</dbReference>
<evidence type="ECO:0000259" key="11">
    <source>
        <dbReference type="Pfam" id="PF00749"/>
    </source>
</evidence>
<dbReference type="FunFam" id="3.40.50.620:FF:000007">
    <property type="entry name" value="Glutamate--tRNA ligase"/>
    <property type="match status" value="1"/>
</dbReference>
<dbReference type="HOGENOM" id="CLU_015768_6_0_7"/>
<feature type="short sequence motif" description="'KMSKS' region" evidence="10">
    <location>
        <begin position="252"/>
        <end position="256"/>
    </location>
</feature>
<gene>
    <name evidence="10" type="primary">gltX</name>
    <name evidence="13" type="ordered locus">Desti_4874</name>
</gene>
<dbReference type="InterPro" id="IPR000924">
    <property type="entry name" value="Glu/Gln-tRNA-synth"/>
</dbReference>